<dbReference type="InterPro" id="IPR013221">
    <property type="entry name" value="Mur_ligase_cen"/>
</dbReference>
<keyword evidence="4" id="KW-0547">Nucleotide-binding</keyword>
<organism evidence="8 9">
    <name type="scientific">Aliarcobacter trophiarum LMG 25534</name>
    <dbReference type="NCBI Taxonomy" id="1032241"/>
    <lineage>
        <taxon>Bacteria</taxon>
        <taxon>Pseudomonadati</taxon>
        <taxon>Campylobacterota</taxon>
        <taxon>Epsilonproteobacteria</taxon>
        <taxon>Campylobacterales</taxon>
        <taxon>Arcobacteraceae</taxon>
        <taxon>Aliarcobacter</taxon>
    </lineage>
</organism>
<evidence type="ECO:0000313" key="9">
    <source>
        <dbReference type="Proteomes" id="UP000289132"/>
    </source>
</evidence>
<dbReference type="InterPro" id="IPR018109">
    <property type="entry name" value="Folylpolyglutamate_synth_CS"/>
</dbReference>
<dbReference type="InterPro" id="IPR036565">
    <property type="entry name" value="Mur-like_cat_sf"/>
</dbReference>
<evidence type="ECO:0000256" key="2">
    <source>
        <dbReference type="ARBA" id="ARBA00022598"/>
    </source>
</evidence>
<dbReference type="Gene3D" id="3.40.1190.10">
    <property type="entry name" value="Mur-like, catalytic domain"/>
    <property type="match status" value="1"/>
</dbReference>
<evidence type="ECO:0000313" key="8">
    <source>
        <dbReference type="EMBL" id="RXJ91975.1"/>
    </source>
</evidence>
<dbReference type="EMBL" id="PDKD01000006">
    <property type="protein sequence ID" value="RXJ91975.1"/>
    <property type="molecule type" value="Genomic_DNA"/>
</dbReference>
<evidence type="ECO:0000256" key="5">
    <source>
        <dbReference type="ARBA" id="ARBA00022840"/>
    </source>
</evidence>
<accession>A0ABY0EWI1</accession>
<dbReference type="Pfam" id="PF08245">
    <property type="entry name" value="Mur_ligase_M"/>
    <property type="match status" value="1"/>
</dbReference>
<dbReference type="PANTHER" id="PTHR11136:SF0">
    <property type="entry name" value="DIHYDROFOLATE SYNTHETASE-RELATED"/>
    <property type="match status" value="1"/>
</dbReference>
<evidence type="ECO:0000256" key="6">
    <source>
        <dbReference type="ARBA" id="ARBA00022842"/>
    </source>
</evidence>
<gene>
    <name evidence="8" type="ORF">CRU87_04865</name>
</gene>
<dbReference type="PROSITE" id="PS01012">
    <property type="entry name" value="FOLYLPOLYGLU_SYNT_2"/>
    <property type="match status" value="1"/>
</dbReference>
<evidence type="ECO:0000256" key="4">
    <source>
        <dbReference type="ARBA" id="ARBA00022741"/>
    </source>
</evidence>
<comment type="similarity">
    <text evidence="1">Belongs to the folylpolyglutamate synthase family.</text>
</comment>
<protein>
    <submittedName>
        <fullName evidence="8">Bifunctional folylpolyglutamate synthase/dihydrofolate synthase</fullName>
    </submittedName>
</protein>
<name>A0ABY0EWI1_9BACT</name>
<comment type="caution">
    <text evidence="8">The sequence shown here is derived from an EMBL/GenBank/DDBJ whole genome shotgun (WGS) entry which is preliminary data.</text>
</comment>
<proteinExistence type="inferred from homology"/>
<dbReference type="NCBIfam" id="TIGR01499">
    <property type="entry name" value="folC"/>
    <property type="match status" value="1"/>
</dbReference>
<sequence>MKMSLKTKSLSGFLEHKTMYYDKIDFSFVNKAFSILEKEIKIPFVIHIVGTNGKGSTGRFLSHYLYKTGFKTLHYSSPHIKKFNERIWINGADVSDNLLQNAHNFLINIYDEGLLQKLTYFEYTTLLALYLSKDCDYLVLEAGLGGEFDATNVVKNDISLITTIGLDHISFLGDSIEKIAKTKMRATNAKMIIGYQEFKEVFKVAEKVKDELKQEFNRDIEILKVENFDIDYDFVFASYLKRNLALCIRCLEELPFFRNNPINLEIFNTTPLFGRCQKIAKNLYIDVGHNSLAAKVIKEEFKNRQITLIYNSYEDKDYEEVLKVLKPIVKEIFILDLDDKRIVKKDILQKCIKKLQIVEIEKLSMDLENEYLVFGSFLVVERFLELISYEKC</sequence>
<keyword evidence="5" id="KW-0067">ATP-binding</keyword>
<keyword evidence="2" id="KW-0436">Ligase</keyword>
<dbReference type="Proteomes" id="UP000289132">
    <property type="component" value="Unassembled WGS sequence"/>
</dbReference>
<feature type="domain" description="Mur ligase central" evidence="7">
    <location>
        <begin position="49"/>
        <end position="185"/>
    </location>
</feature>
<keyword evidence="6" id="KW-0460">Magnesium</keyword>
<evidence type="ECO:0000256" key="1">
    <source>
        <dbReference type="ARBA" id="ARBA00008276"/>
    </source>
</evidence>
<dbReference type="InterPro" id="IPR036615">
    <property type="entry name" value="Mur_ligase_C_dom_sf"/>
</dbReference>
<dbReference type="Gene3D" id="3.90.190.20">
    <property type="entry name" value="Mur ligase, C-terminal domain"/>
    <property type="match status" value="1"/>
</dbReference>
<dbReference type="SUPFAM" id="SSF53244">
    <property type="entry name" value="MurD-like peptide ligases, peptide-binding domain"/>
    <property type="match status" value="1"/>
</dbReference>
<evidence type="ECO:0000256" key="3">
    <source>
        <dbReference type="ARBA" id="ARBA00022723"/>
    </source>
</evidence>
<keyword evidence="9" id="KW-1185">Reference proteome</keyword>
<keyword evidence="3" id="KW-0479">Metal-binding</keyword>
<dbReference type="PANTHER" id="PTHR11136">
    <property type="entry name" value="FOLYLPOLYGLUTAMATE SYNTHASE-RELATED"/>
    <property type="match status" value="1"/>
</dbReference>
<evidence type="ECO:0000259" key="7">
    <source>
        <dbReference type="Pfam" id="PF08245"/>
    </source>
</evidence>
<reference evidence="8 9" key="1">
    <citation type="submission" date="2017-10" db="EMBL/GenBank/DDBJ databases">
        <title>Genomics of the genus Arcobacter.</title>
        <authorList>
            <person name="Perez-Cataluna A."/>
            <person name="Figueras M.J."/>
        </authorList>
    </citation>
    <scope>NUCLEOTIDE SEQUENCE [LARGE SCALE GENOMIC DNA]</scope>
    <source>
        <strain evidence="8 9">LMG 25534</strain>
    </source>
</reference>
<dbReference type="SUPFAM" id="SSF53623">
    <property type="entry name" value="MurD-like peptide ligases, catalytic domain"/>
    <property type="match status" value="1"/>
</dbReference>
<dbReference type="InterPro" id="IPR001645">
    <property type="entry name" value="Folylpolyglutamate_synth"/>
</dbReference>